<feature type="zinc finger region" description="CR-type" evidence="7">
    <location>
        <begin position="208"/>
        <end position="289"/>
    </location>
</feature>
<dbReference type="SUPFAM" id="SSF46565">
    <property type="entry name" value="Chaperone J-domain"/>
    <property type="match status" value="1"/>
</dbReference>
<dbReference type="InterPro" id="IPR008971">
    <property type="entry name" value="HSP40/DnaJ_pept-bd"/>
</dbReference>
<protein>
    <recommendedName>
        <fullName evidence="6">DnaJ homolog 1, mitochondrial</fullName>
    </recommendedName>
</protein>
<dbReference type="InterPro" id="IPR018253">
    <property type="entry name" value="DnaJ_domain_CS"/>
</dbReference>
<dbReference type="PROSITE" id="PS00636">
    <property type="entry name" value="DNAJ_1"/>
    <property type="match status" value="1"/>
</dbReference>
<dbReference type="STRING" id="1336337.A0A3N4JY65"/>
<dbReference type="InterPro" id="IPR036410">
    <property type="entry name" value="HSP_DnaJ_Cys-rich_dom_sf"/>
</dbReference>
<dbReference type="CDD" id="cd06257">
    <property type="entry name" value="DnaJ"/>
    <property type="match status" value="1"/>
</dbReference>
<dbReference type="Pfam" id="PF00226">
    <property type="entry name" value="DnaJ"/>
    <property type="match status" value="1"/>
</dbReference>
<dbReference type="SMART" id="SM00271">
    <property type="entry name" value="DnaJ"/>
    <property type="match status" value="1"/>
</dbReference>
<evidence type="ECO:0000256" key="4">
    <source>
        <dbReference type="ARBA" id="ARBA00022833"/>
    </source>
</evidence>
<dbReference type="InterPro" id="IPR002939">
    <property type="entry name" value="DnaJ_C"/>
</dbReference>
<gene>
    <name evidence="11" type="ORF">L873DRAFT_1670133</name>
</gene>
<sequence>MSFIPPVLPRAVRVLRASSNPISNFRRFHNPTVLRPFPVPRNSNRSQRRSFHSTPRSQTAVKDPYSALGVTKTASTSEIKKAYYALAKKWHPDQNKEPEAREKFQQVQSAYEILSDPAKKEQFDQFGEAAFDPNAGFTPGARAGGFGQGGFSGFGGSFSSADFSFEDLFGAFGGGGGRRGRRGFTEEIMLGDNIEVEATISFMEAAKGTSKDIRIHPLMQCKTCTGTGMKSGTQKESCGRCGGTGTRVHFMQGGFQMASTCDTCSGAGVIIPRGSECGTCRGSGVTKEERTIKIDIPAGVDTGMKMRVDGEGDAPTANIPGAPSKLRRGDLFVHIRVAPHKDFKRKGSDIHYTAAIPLTTAILGGQVKVPTLDGEVGIKVPLGTNTGDTISIGGRGMRGINSSRHVGDLKVEFKLHLPKSLTARQRTLLEMLADEFDDKTAKRIMNVNCEKDGTSPYEQHKNEGFLKRAWHNLTHQHDDMPKDDDDDDQKKKASGSG</sequence>
<dbReference type="Proteomes" id="UP000276215">
    <property type="component" value="Unassembled WGS sequence"/>
</dbReference>
<dbReference type="PROSITE" id="PS51188">
    <property type="entry name" value="ZF_CR"/>
    <property type="match status" value="1"/>
</dbReference>
<dbReference type="InterPro" id="IPR012724">
    <property type="entry name" value="DnaJ"/>
</dbReference>
<dbReference type="GO" id="GO:0009408">
    <property type="term" value="P:response to heat"/>
    <property type="evidence" value="ECO:0007669"/>
    <property type="project" value="InterPro"/>
</dbReference>
<feature type="domain" description="J" evidence="9">
    <location>
        <begin position="63"/>
        <end position="127"/>
    </location>
</feature>
<dbReference type="NCBIfam" id="NF008035">
    <property type="entry name" value="PRK10767.1"/>
    <property type="match status" value="1"/>
</dbReference>
<dbReference type="GO" id="GO:0031072">
    <property type="term" value="F:heat shock protein binding"/>
    <property type="evidence" value="ECO:0007669"/>
    <property type="project" value="InterPro"/>
</dbReference>
<evidence type="ECO:0000256" key="1">
    <source>
        <dbReference type="ARBA" id="ARBA00022723"/>
    </source>
</evidence>
<keyword evidence="1 7" id="KW-0479">Metal-binding</keyword>
<dbReference type="PRINTS" id="PR00625">
    <property type="entry name" value="JDOMAIN"/>
</dbReference>
<evidence type="ECO:0000259" key="10">
    <source>
        <dbReference type="PROSITE" id="PS51188"/>
    </source>
</evidence>
<evidence type="ECO:0000256" key="7">
    <source>
        <dbReference type="PROSITE-ProRule" id="PRU00546"/>
    </source>
</evidence>
<keyword evidence="12" id="KW-1185">Reference proteome</keyword>
<evidence type="ECO:0000256" key="3">
    <source>
        <dbReference type="ARBA" id="ARBA00022771"/>
    </source>
</evidence>
<dbReference type="GO" id="GO:0051082">
    <property type="term" value="F:unfolded protein binding"/>
    <property type="evidence" value="ECO:0007669"/>
    <property type="project" value="InterPro"/>
</dbReference>
<dbReference type="GO" id="GO:0005524">
    <property type="term" value="F:ATP binding"/>
    <property type="evidence" value="ECO:0007669"/>
    <property type="project" value="InterPro"/>
</dbReference>
<keyword evidence="2" id="KW-0677">Repeat</keyword>
<dbReference type="AlphaFoldDB" id="A0A3N4JY65"/>
<dbReference type="PROSITE" id="PS50076">
    <property type="entry name" value="DNAJ_2"/>
    <property type="match status" value="1"/>
</dbReference>
<dbReference type="CDD" id="cd10747">
    <property type="entry name" value="DnaJ_C"/>
    <property type="match status" value="1"/>
</dbReference>
<name>A0A3N4JY65_9PEZI</name>
<dbReference type="InterPro" id="IPR036869">
    <property type="entry name" value="J_dom_sf"/>
</dbReference>
<dbReference type="HAMAP" id="MF_01152">
    <property type="entry name" value="DnaJ"/>
    <property type="match status" value="1"/>
</dbReference>
<dbReference type="EMBL" id="ML120363">
    <property type="protein sequence ID" value="RPB03240.1"/>
    <property type="molecule type" value="Genomic_DNA"/>
</dbReference>
<dbReference type="InterPro" id="IPR001623">
    <property type="entry name" value="DnaJ_domain"/>
</dbReference>
<dbReference type="Gene3D" id="1.10.287.110">
    <property type="entry name" value="DnaJ domain"/>
    <property type="match status" value="1"/>
</dbReference>
<keyword evidence="3 7" id="KW-0863">Zinc-finger</keyword>
<dbReference type="GO" id="GO:0008270">
    <property type="term" value="F:zinc ion binding"/>
    <property type="evidence" value="ECO:0007669"/>
    <property type="project" value="UniProtKB-KW"/>
</dbReference>
<dbReference type="CDD" id="cd10719">
    <property type="entry name" value="DnaJ_zf"/>
    <property type="match status" value="1"/>
</dbReference>
<dbReference type="Pfam" id="PF00684">
    <property type="entry name" value="DnaJ_CXXCXGXG"/>
    <property type="match status" value="1"/>
</dbReference>
<dbReference type="GO" id="GO:0005737">
    <property type="term" value="C:cytoplasm"/>
    <property type="evidence" value="ECO:0007669"/>
    <property type="project" value="TreeGrafter"/>
</dbReference>
<dbReference type="PANTHER" id="PTHR43096:SF52">
    <property type="entry name" value="DNAJ HOMOLOG 1, MITOCHONDRIAL-RELATED"/>
    <property type="match status" value="1"/>
</dbReference>
<feature type="region of interest" description="Disordered" evidence="8">
    <location>
        <begin position="471"/>
        <end position="497"/>
    </location>
</feature>
<keyword evidence="5" id="KW-0143">Chaperone</keyword>
<dbReference type="PANTHER" id="PTHR43096">
    <property type="entry name" value="DNAJ HOMOLOG 1, MITOCHONDRIAL-RELATED"/>
    <property type="match status" value="1"/>
</dbReference>
<dbReference type="Gene3D" id="2.10.230.10">
    <property type="entry name" value="Heat shock protein DnaJ, cysteine-rich domain"/>
    <property type="match status" value="1"/>
</dbReference>
<evidence type="ECO:0000256" key="2">
    <source>
        <dbReference type="ARBA" id="ARBA00022737"/>
    </source>
</evidence>
<keyword evidence="4 7" id="KW-0862">Zinc</keyword>
<evidence type="ECO:0000256" key="6">
    <source>
        <dbReference type="ARBA" id="ARBA00072890"/>
    </source>
</evidence>
<dbReference type="FunFam" id="2.60.260.20:FF:000005">
    <property type="entry name" value="Chaperone protein dnaJ 1, mitochondrial"/>
    <property type="match status" value="1"/>
</dbReference>
<proteinExistence type="inferred from homology"/>
<evidence type="ECO:0000256" key="8">
    <source>
        <dbReference type="SAM" id="MobiDB-lite"/>
    </source>
</evidence>
<organism evidence="11 12">
    <name type="scientific">Choiromyces venosus 120613-1</name>
    <dbReference type="NCBI Taxonomy" id="1336337"/>
    <lineage>
        <taxon>Eukaryota</taxon>
        <taxon>Fungi</taxon>
        <taxon>Dikarya</taxon>
        <taxon>Ascomycota</taxon>
        <taxon>Pezizomycotina</taxon>
        <taxon>Pezizomycetes</taxon>
        <taxon>Pezizales</taxon>
        <taxon>Tuberaceae</taxon>
        <taxon>Choiromyces</taxon>
    </lineage>
</organism>
<feature type="region of interest" description="Disordered" evidence="8">
    <location>
        <begin position="36"/>
        <end position="64"/>
    </location>
</feature>
<accession>A0A3N4JY65</accession>
<dbReference type="SUPFAM" id="SSF57938">
    <property type="entry name" value="DnaJ/Hsp40 cysteine-rich domain"/>
    <property type="match status" value="1"/>
</dbReference>
<evidence type="ECO:0000259" key="9">
    <source>
        <dbReference type="PROSITE" id="PS50076"/>
    </source>
</evidence>
<dbReference type="InterPro" id="IPR001305">
    <property type="entry name" value="HSP_DnaJ_Cys-rich_dom"/>
</dbReference>
<evidence type="ECO:0000313" key="12">
    <source>
        <dbReference type="Proteomes" id="UP000276215"/>
    </source>
</evidence>
<evidence type="ECO:0000256" key="5">
    <source>
        <dbReference type="ARBA" id="ARBA00023186"/>
    </source>
</evidence>
<dbReference type="Pfam" id="PF01556">
    <property type="entry name" value="DnaJ_C"/>
    <property type="match status" value="1"/>
</dbReference>
<dbReference type="SUPFAM" id="SSF49493">
    <property type="entry name" value="HSP40/DnaJ peptide-binding domain"/>
    <property type="match status" value="2"/>
</dbReference>
<dbReference type="OrthoDB" id="10256793at2759"/>
<dbReference type="GO" id="GO:0042026">
    <property type="term" value="P:protein refolding"/>
    <property type="evidence" value="ECO:0007669"/>
    <property type="project" value="TreeGrafter"/>
</dbReference>
<dbReference type="Gene3D" id="2.60.260.20">
    <property type="entry name" value="Urease metallochaperone UreE, N-terminal domain"/>
    <property type="match status" value="2"/>
</dbReference>
<dbReference type="FunFam" id="2.10.230.10:FF:000001">
    <property type="entry name" value="DnaJ subfamily A member 2"/>
    <property type="match status" value="1"/>
</dbReference>
<reference evidence="11 12" key="1">
    <citation type="journal article" date="2018" name="Nat. Ecol. Evol.">
        <title>Pezizomycetes genomes reveal the molecular basis of ectomycorrhizal truffle lifestyle.</title>
        <authorList>
            <person name="Murat C."/>
            <person name="Payen T."/>
            <person name="Noel B."/>
            <person name="Kuo A."/>
            <person name="Morin E."/>
            <person name="Chen J."/>
            <person name="Kohler A."/>
            <person name="Krizsan K."/>
            <person name="Balestrini R."/>
            <person name="Da Silva C."/>
            <person name="Montanini B."/>
            <person name="Hainaut M."/>
            <person name="Levati E."/>
            <person name="Barry K.W."/>
            <person name="Belfiori B."/>
            <person name="Cichocki N."/>
            <person name="Clum A."/>
            <person name="Dockter R.B."/>
            <person name="Fauchery L."/>
            <person name="Guy J."/>
            <person name="Iotti M."/>
            <person name="Le Tacon F."/>
            <person name="Lindquist E.A."/>
            <person name="Lipzen A."/>
            <person name="Malagnac F."/>
            <person name="Mello A."/>
            <person name="Molinier V."/>
            <person name="Miyauchi S."/>
            <person name="Poulain J."/>
            <person name="Riccioni C."/>
            <person name="Rubini A."/>
            <person name="Sitrit Y."/>
            <person name="Splivallo R."/>
            <person name="Traeger S."/>
            <person name="Wang M."/>
            <person name="Zifcakova L."/>
            <person name="Wipf D."/>
            <person name="Zambonelli A."/>
            <person name="Paolocci F."/>
            <person name="Nowrousian M."/>
            <person name="Ottonello S."/>
            <person name="Baldrian P."/>
            <person name="Spatafora J.W."/>
            <person name="Henrissat B."/>
            <person name="Nagy L.G."/>
            <person name="Aury J.M."/>
            <person name="Wincker P."/>
            <person name="Grigoriev I.V."/>
            <person name="Bonfante P."/>
            <person name="Martin F.M."/>
        </authorList>
    </citation>
    <scope>NUCLEOTIDE SEQUENCE [LARGE SCALE GENOMIC DNA]</scope>
    <source>
        <strain evidence="11 12">120613-1</strain>
    </source>
</reference>
<feature type="domain" description="CR-type" evidence="10">
    <location>
        <begin position="208"/>
        <end position="289"/>
    </location>
</feature>
<evidence type="ECO:0000313" key="11">
    <source>
        <dbReference type="EMBL" id="RPB03240.1"/>
    </source>
</evidence>